<dbReference type="EMBL" id="CM042034">
    <property type="protein sequence ID" value="KAI3762364.1"/>
    <property type="molecule type" value="Genomic_DNA"/>
</dbReference>
<keyword evidence="2" id="KW-1185">Reference proteome</keyword>
<gene>
    <name evidence="1" type="ORF">L1987_52793</name>
</gene>
<proteinExistence type="predicted"/>
<protein>
    <submittedName>
        <fullName evidence="1">Uncharacterized protein</fullName>
    </submittedName>
</protein>
<dbReference type="Proteomes" id="UP001056120">
    <property type="component" value="Linkage Group LG17"/>
</dbReference>
<name>A0ACB9EU29_9ASTR</name>
<reference evidence="1 2" key="2">
    <citation type="journal article" date="2022" name="Mol. Ecol. Resour.">
        <title>The genomes of chicory, endive, great burdock and yacon provide insights into Asteraceae paleo-polyploidization history and plant inulin production.</title>
        <authorList>
            <person name="Fan W."/>
            <person name="Wang S."/>
            <person name="Wang H."/>
            <person name="Wang A."/>
            <person name="Jiang F."/>
            <person name="Liu H."/>
            <person name="Zhao H."/>
            <person name="Xu D."/>
            <person name="Zhang Y."/>
        </authorList>
    </citation>
    <scope>NUCLEOTIDE SEQUENCE [LARGE SCALE GENOMIC DNA]</scope>
    <source>
        <strain evidence="2">cv. Yunnan</strain>
        <tissue evidence="1">Leaves</tissue>
    </source>
</reference>
<organism evidence="1 2">
    <name type="scientific">Smallanthus sonchifolius</name>
    <dbReference type="NCBI Taxonomy" id="185202"/>
    <lineage>
        <taxon>Eukaryota</taxon>
        <taxon>Viridiplantae</taxon>
        <taxon>Streptophyta</taxon>
        <taxon>Embryophyta</taxon>
        <taxon>Tracheophyta</taxon>
        <taxon>Spermatophyta</taxon>
        <taxon>Magnoliopsida</taxon>
        <taxon>eudicotyledons</taxon>
        <taxon>Gunneridae</taxon>
        <taxon>Pentapetalae</taxon>
        <taxon>asterids</taxon>
        <taxon>campanulids</taxon>
        <taxon>Asterales</taxon>
        <taxon>Asteraceae</taxon>
        <taxon>Asteroideae</taxon>
        <taxon>Heliantheae alliance</taxon>
        <taxon>Millerieae</taxon>
        <taxon>Smallanthus</taxon>
    </lineage>
</organism>
<comment type="caution">
    <text evidence="1">The sequence shown here is derived from an EMBL/GenBank/DDBJ whole genome shotgun (WGS) entry which is preliminary data.</text>
</comment>
<evidence type="ECO:0000313" key="1">
    <source>
        <dbReference type="EMBL" id="KAI3762364.1"/>
    </source>
</evidence>
<evidence type="ECO:0000313" key="2">
    <source>
        <dbReference type="Proteomes" id="UP001056120"/>
    </source>
</evidence>
<accession>A0ACB9EU29</accession>
<sequence length="73" mass="8929">MVADRQRTHVAGIWKRNRDDVSRNLIQGLRTRNYVIHDHQKARGVKFIQIRHRYKWRELVLRQNFTQSSLYVV</sequence>
<reference evidence="2" key="1">
    <citation type="journal article" date="2022" name="Mol. Ecol. Resour.">
        <title>The genomes of chicory, endive, great burdock and yacon provide insights into Asteraceae palaeo-polyploidization history and plant inulin production.</title>
        <authorList>
            <person name="Fan W."/>
            <person name="Wang S."/>
            <person name="Wang H."/>
            <person name="Wang A."/>
            <person name="Jiang F."/>
            <person name="Liu H."/>
            <person name="Zhao H."/>
            <person name="Xu D."/>
            <person name="Zhang Y."/>
        </authorList>
    </citation>
    <scope>NUCLEOTIDE SEQUENCE [LARGE SCALE GENOMIC DNA]</scope>
    <source>
        <strain evidence="2">cv. Yunnan</strain>
    </source>
</reference>